<protein>
    <submittedName>
        <fullName evidence="1">Uncharacterized protein</fullName>
    </submittedName>
</protein>
<evidence type="ECO:0000313" key="2">
    <source>
        <dbReference type="Proteomes" id="UP001497382"/>
    </source>
</evidence>
<evidence type="ECO:0000313" key="1">
    <source>
        <dbReference type="EMBL" id="CAL1288417.1"/>
    </source>
</evidence>
<gene>
    <name evidence="1" type="ORF">LARSCL_LOCUS15335</name>
</gene>
<dbReference type="Proteomes" id="UP001497382">
    <property type="component" value="Unassembled WGS sequence"/>
</dbReference>
<accession>A0AAV2AX80</accession>
<proteinExistence type="predicted"/>
<keyword evidence="2" id="KW-1185">Reference proteome</keyword>
<dbReference type="EMBL" id="CAXIEN010000231">
    <property type="protein sequence ID" value="CAL1288417.1"/>
    <property type="molecule type" value="Genomic_DNA"/>
</dbReference>
<comment type="caution">
    <text evidence="1">The sequence shown here is derived from an EMBL/GenBank/DDBJ whole genome shotgun (WGS) entry which is preliminary data.</text>
</comment>
<sequence>MKTGGGRNSEKNLASLEDRIHCLIGMDTAYGLETTESESLPVLRIY</sequence>
<dbReference type="AlphaFoldDB" id="A0AAV2AX80"/>
<name>A0AAV2AX80_9ARAC</name>
<organism evidence="1 2">
    <name type="scientific">Larinioides sclopetarius</name>
    <dbReference type="NCBI Taxonomy" id="280406"/>
    <lineage>
        <taxon>Eukaryota</taxon>
        <taxon>Metazoa</taxon>
        <taxon>Ecdysozoa</taxon>
        <taxon>Arthropoda</taxon>
        <taxon>Chelicerata</taxon>
        <taxon>Arachnida</taxon>
        <taxon>Araneae</taxon>
        <taxon>Araneomorphae</taxon>
        <taxon>Entelegynae</taxon>
        <taxon>Araneoidea</taxon>
        <taxon>Araneidae</taxon>
        <taxon>Larinioides</taxon>
    </lineage>
</organism>
<reference evidence="1 2" key="1">
    <citation type="submission" date="2024-04" db="EMBL/GenBank/DDBJ databases">
        <authorList>
            <person name="Rising A."/>
            <person name="Reimegard J."/>
            <person name="Sonavane S."/>
            <person name="Akerstrom W."/>
            <person name="Nylinder S."/>
            <person name="Hedman E."/>
            <person name="Kallberg Y."/>
        </authorList>
    </citation>
    <scope>NUCLEOTIDE SEQUENCE [LARGE SCALE GENOMIC DNA]</scope>
</reference>